<protein>
    <submittedName>
        <fullName evidence="1">Uncharacterized protein</fullName>
    </submittedName>
</protein>
<feature type="non-terminal residue" evidence="1">
    <location>
        <position position="190"/>
    </location>
</feature>
<dbReference type="OrthoDB" id="10302033at2759"/>
<sequence length="190" mass="22151">SSEASHGVANVNEEDNYDTRIEEALTNFESMGSRFSSWEKMKQLIEDDKVTVPESPPAQPQPEQCCASVSQLLEQSGTYRRNLRAQLEVISCRTREQALIGYMEQHMTLYGFQSRNELKVHEQTYQWQVDEKVSDFFLRMLAGYGVKIGYILEYFYQHKNWDAINVILQVHTDCPYCEMFRMQCELFACG</sequence>
<gene>
    <name evidence="1" type="ORF">CUNI_LOCUS18126</name>
</gene>
<evidence type="ECO:0000313" key="2">
    <source>
        <dbReference type="Proteomes" id="UP000678393"/>
    </source>
</evidence>
<dbReference type="Proteomes" id="UP000678393">
    <property type="component" value="Unassembled WGS sequence"/>
</dbReference>
<keyword evidence="2" id="KW-1185">Reference proteome</keyword>
<name>A0A8S3ZWN5_9EUPU</name>
<evidence type="ECO:0000313" key="1">
    <source>
        <dbReference type="EMBL" id="CAG5132568.1"/>
    </source>
</evidence>
<dbReference type="EMBL" id="CAJHNH020005479">
    <property type="protein sequence ID" value="CAG5132568.1"/>
    <property type="molecule type" value="Genomic_DNA"/>
</dbReference>
<reference evidence="1" key="1">
    <citation type="submission" date="2021-04" db="EMBL/GenBank/DDBJ databases">
        <authorList>
            <consortium name="Molecular Ecology Group"/>
        </authorList>
    </citation>
    <scope>NUCLEOTIDE SEQUENCE</scope>
</reference>
<accession>A0A8S3ZWN5</accession>
<comment type="caution">
    <text evidence="1">The sequence shown here is derived from an EMBL/GenBank/DDBJ whole genome shotgun (WGS) entry which is preliminary data.</text>
</comment>
<organism evidence="1 2">
    <name type="scientific">Candidula unifasciata</name>
    <dbReference type="NCBI Taxonomy" id="100452"/>
    <lineage>
        <taxon>Eukaryota</taxon>
        <taxon>Metazoa</taxon>
        <taxon>Spiralia</taxon>
        <taxon>Lophotrochozoa</taxon>
        <taxon>Mollusca</taxon>
        <taxon>Gastropoda</taxon>
        <taxon>Heterobranchia</taxon>
        <taxon>Euthyneura</taxon>
        <taxon>Panpulmonata</taxon>
        <taxon>Eupulmonata</taxon>
        <taxon>Stylommatophora</taxon>
        <taxon>Helicina</taxon>
        <taxon>Helicoidea</taxon>
        <taxon>Geomitridae</taxon>
        <taxon>Candidula</taxon>
    </lineage>
</organism>
<dbReference type="AlphaFoldDB" id="A0A8S3ZWN5"/>
<proteinExistence type="predicted"/>